<feature type="domain" description="Glutaredoxin" evidence="5">
    <location>
        <begin position="14"/>
        <end position="74"/>
    </location>
</feature>
<dbReference type="SUPFAM" id="SSF52833">
    <property type="entry name" value="Thioredoxin-like"/>
    <property type="match status" value="2"/>
</dbReference>
<proteinExistence type="inferred from homology"/>
<name>A0A6N2MQX1_SALVM</name>
<dbReference type="FunFam" id="3.40.30.10:FF:000028">
    <property type="entry name" value="Glutaredoxin family protein"/>
    <property type="match status" value="1"/>
</dbReference>
<gene>
    <name evidence="6" type="ORF">SVIM_LOCUS337280</name>
</gene>
<comment type="subcellular location">
    <subcellularLocation>
        <location evidence="1">Cytoplasm</location>
    </subcellularLocation>
</comment>
<comment type="similarity">
    <text evidence="2">Belongs to the glutaredoxin family. CC-type subfamily.</text>
</comment>
<dbReference type="PROSITE" id="PS51354">
    <property type="entry name" value="GLUTAREDOXIN_2"/>
    <property type="match status" value="2"/>
</dbReference>
<protein>
    <recommendedName>
        <fullName evidence="5">Glutaredoxin domain-containing protein</fullName>
    </recommendedName>
</protein>
<reference evidence="6" key="1">
    <citation type="submission" date="2019-03" db="EMBL/GenBank/DDBJ databases">
        <authorList>
            <person name="Mank J."/>
            <person name="Almeida P."/>
        </authorList>
    </citation>
    <scope>NUCLEOTIDE SEQUENCE</scope>
    <source>
        <strain evidence="6">78183</strain>
    </source>
</reference>
<dbReference type="AlphaFoldDB" id="A0A6N2MQX1"/>
<keyword evidence="3" id="KW-0963">Cytoplasm</keyword>
<sequence length="252" mass="27474">MDRVRDLASKNAAVIFTKSSCCMCHSIKTLFYELGASPAIHELDRDVNGKEMERALRGLGCNPTVPAVFIEKLHFWYARAGLKLTCSSTRARARTGWIVAVLSRIDPHMAVGSKESCKLVGAAQRIAATESHPIPNLSAKGLQEGLIRSDNMEKVLGLASDQGVVIFIKSTCCLCYTVKILFQEIGVDPLVYEIDRDPEGREMEKALAKMGCSSPVPAVFIGGKLLGSTNEVMSLHLSGSLNQMLKPYQTQT</sequence>
<evidence type="ECO:0000259" key="5">
    <source>
        <dbReference type="Pfam" id="PF00462"/>
    </source>
</evidence>
<dbReference type="InterPro" id="IPR011905">
    <property type="entry name" value="GlrX-like_pln_2"/>
</dbReference>
<dbReference type="InterPro" id="IPR036249">
    <property type="entry name" value="Thioredoxin-like_sf"/>
</dbReference>
<dbReference type="InterPro" id="IPR002109">
    <property type="entry name" value="Glutaredoxin"/>
</dbReference>
<dbReference type="EMBL" id="CAADRP010001730">
    <property type="protein sequence ID" value="VFU50553.1"/>
    <property type="molecule type" value="Genomic_DNA"/>
</dbReference>
<dbReference type="Gene3D" id="3.40.30.10">
    <property type="entry name" value="Glutaredoxin"/>
    <property type="match status" value="2"/>
</dbReference>
<evidence type="ECO:0000313" key="6">
    <source>
        <dbReference type="EMBL" id="VFU50553.1"/>
    </source>
</evidence>
<dbReference type="PANTHER" id="PTHR10168">
    <property type="entry name" value="GLUTAREDOXIN"/>
    <property type="match status" value="1"/>
</dbReference>
<dbReference type="GO" id="GO:0005737">
    <property type="term" value="C:cytoplasm"/>
    <property type="evidence" value="ECO:0007669"/>
    <property type="project" value="UniProtKB-SubCell"/>
</dbReference>
<feature type="domain" description="Glutaredoxin" evidence="5">
    <location>
        <begin position="164"/>
        <end position="225"/>
    </location>
</feature>
<evidence type="ECO:0000256" key="1">
    <source>
        <dbReference type="ARBA" id="ARBA00004496"/>
    </source>
</evidence>
<evidence type="ECO:0000256" key="4">
    <source>
        <dbReference type="ARBA" id="ARBA00023284"/>
    </source>
</evidence>
<organism evidence="6">
    <name type="scientific">Salix viminalis</name>
    <name type="common">Common osier</name>
    <name type="synonym">Basket willow</name>
    <dbReference type="NCBI Taxonomy" id="40686"/>
    <lineage>
        <taxon>Eukaryota</taxon>
        <taxon>Viridiplantae</taxon>
        <taxon>Streptophyta</taxon>
        <taxon>Embryophyta</taxon>
        <taxon>Tracheophyta</taxon>
        <taxon>Spermatophyta</taxon>
        <taxon>Magnoliopsida</taxon>
        <taxon>eudicotyledons</taxon>
        <taxon>Gunneridae</taxon>
        <taxon>Pentapetalae</taxon>
        <taxon>rosids</taxon>
        <taxon>fabids</taxon>
        <taxon>Malpighiales</taxon>
        <taxon>Salicaceae</taxon>
        <taxon>Saliceae</taxon>
        <taxon>Salix</taxon>
    </lineage>
</organism>
<dbReference type="Pfam" id="PF00462">
    <property type="entry name" value="Glutaredoxin"/>
    <property type="match status" value="2"/>
</dbReference>
<evidence type="ECO:0000256" key="2">
    <source>
        <dbReference type="ARBA" id="ARBA00007568"/>
    </source>
</evidence>
<dbReference type="CDD" id="cd03419">
    <property type="entry name" value="GRX_GRXh_1_2_like"/>
    <property type="match status" value="2"/>
</dbReference>
<accession>A0A6N2MQX1</accession>
<dbReference type="NCBIfam" id="TIGR02189">
    <property type="entry name" value="GlrX-like_plant"/>
    <property type="match status" value="1"/>
</dbReference>
<evidence type="ECO:0000256" key="3">
    <source>
        <dbReference type="ARBA" id="ARBA00022490"/>
    </source>
</evidence>
<keyword evidence="4" id="KW-0676">Redox-active center</keyword>